<dbReference type="GO" id="GO:0006417">
    <property type="term" value="P:regulation of translation"/>
    <property type="evidence" value="ECO:0007669"/>
    <property type="project" value="UniProtKB-KW"/>
</dbReference>
<name>A0A841RG56_9SPIO</name>
<keyword evidence="8 10" id="KW-0687">Ribonucleoprotein</keyword>
<dbReference type="FunFam" id="3.40.50.790:FF:000001">
    <property type="entry name" value="50S ribosomal protein L1"/>
    <property type="match status" value="1"/>
</dbReference>
<keyword evidence="5 10" id="KW-0810">Translation regulation</keyword>
<dbReference type="InterPro" id="IPR023674">
    <property type="entry name" value="Ribosomal_uL1-like"/>
</dbReference>
<dbReference type="GO" id="GO:0015934">
    <property type="term" value="C:large ribosomal subunit"/>
    <property type="evidence" value="ECO:0007669"/>
    <property type="project" value="InterPro"/>
</dbReference>
<keyword evidence="3 10" id="KW-0820">tRNA-binding</keyword>
<comment type="function">
    <text evidence="10">Protein L1 is also a translational repressor protein, it controls the translation of the L11 operon by binding to its mRNA.</text>
</comment>
<dbReference type="EMBL" id="JACHGJ010000010">
    <property type="protein sequence ID" value="MBB6482197.1"/>
    <property type="molecule type" value="Genomic_DNA"/>
</dbReference>
<dbReference type="SUPFAM" id="SSF56808">
    <property type="entry name" value="Ribosomal protein L1"/>
    <property type="match status" value="1"/>
</dbReference>
<organism evidence="12 13">
    <name type="scientific">Spirochaeta isovalerica</name>
    <dbReference type="NCBI Taxonomy" id="150"/>
    <lineage>
        <taxon>Bacteria</taxon>
        <taxon>Pseudomonadati</taxon>
        <taxon>Spirochaetota</taxon>
        <taxon>Spirochaetia</taxon>
        <taxon>Spirochaetales</taxon>
        <taxon>Spirochaetaceae</taxon>
        <taxon>Spirochaeta</taxon>
    </lineage>
</organism>
<reference evidence="12 13" key="1">
    <citation type="submission" date="2020-08" db="EMBL/GenBank/DDBJ databases">
        <title>Genomic Encyclopedia of Type Strains, Phase IV (KMG-IV): sequencing the most valuable type-strain genomes for metagenomic binning, comparative biology and taxonomic classification.</title>
        <authorList>
            <person name="Goeker M."/>
        </authorList>
    </citation>
    <scope>NUCLEOTIDE SEQUENCE [LARGE SCALE GENOMIC DNA]</scope>
    <source>
        <strain evidence="12 13">DSM 2461</strain>
    </source>
</reference>
<dbReference type="RefSeq" id="WP_184748431.1">
    <property type="nucleotide sequence ID" value="NZ_JACHGJ010000010.1"/>
</dbReference>
<dbReference type="NCBIfam" id="TIGR01169">
    <property type="entry name" value="rplA_bact"/>
    <property type="match status" value="1"/>
</dbReference>
<evidence type="ECO:0000256" key="10">
    <source>
        <dbReference type="HAMAP-Rule" id="MF_01318"/>
    </source>
</evidence>
<dbReference type="GO" id="GO:0019843">
    <property type="term" value="F:rRNA binding"/>
    <property type="evidence" value="ECO:0007669"/>
    <property type="project" value="UniProtKB-UniRule"/>
</dbReference>
<dbReference type="GO" id="GO:0000049">
    <property type="term" value="F:tRNA binding"/>
    <property type="evidence" value="ECO:0007669"/>
    <property type="project" value="UniProtKB-KW"/>
</dbReference>
<comment type="caution">
    <text evidence="12">The sequence shown here is derived from an EMBL/GenBank/DDBJ whole genome shotgun (WGS) entry which is preliminary data.</text>
</comment>
<dbReference type="Gene3D" id="3.40.50.790">
    <property type="match status" value="1"/>
</dbReference>
<dbReference type="InterPro" id="IPR016095">
    <property type="entry name" value="Ribosomal_uL1_3-a/b-sand"/>
</dbReference>
<dbReference type="InterPro" id="IPR002143">
    <property type="entry name" value="Ribosomal_uL1"/>
</dbReference>
<comment type="similarity">
    <text evidence="1 10 11">Belongs to the universal ribosomal protein uL1 family.</text>
</comment>
<evidence type="ECO:0000256" key="9">
    <source>
        <dbReference type="ARBA" id="ARBA00035241"/>
    </source>
</evidence>
<dbReference type="Pfam" id="PF00687">
    <property type="entry name" value="Ribosomal_L1"/>
    <property type="match status" value="1"/>
</dbReference>
<accession>A0A841RG56</accession>
<comment type="subunit">
    <text evidence="10">Part of the 50S ribosomal subunit.</text>
</comment>
<evidence type="ECO:0000313" key="13">
    <source>
        <dbReference type="Proteomes" id="UP000587760"/>
    </source>
</evidence>
<dbReference type="GO" id="GO:0003735">
    <property type="term" value="F:structural constituent of ribosome"/>
    <property type="evidence" value="ECO:0007669"/>
    <property type="project" value="InterPro"/>
</dbReference>
<dbReference type="PANTHER" id="PTHR36427">
    <property type="entry name" value="54S RIBOSOMAL PROTEIN L1, MITOCHONDRIAL"/>
    <property type="match status" value="1"/>
</dbReference>
<evidence type="ECO:0000256" key="11">
    <source>
        <dbReference type="RuleBase" id="RU000659"/>
    </source>
</evidence>
<dbReference type="AlphaFoldDB" id="A0A841RG56"/>
<keyword evidence="4 10" id="KW-0699">rRNA-binding</keyword>
<evidence type="ECO:0000256" key="8">
    <source>
        <dbReference type="ARBA" id="ARBA00023274"/>
    </source>
</evidence>
<evidence type="ECO:0000256" key="6">
    <source>
        <dbReference type="ARBA" id="ARBA00022884"/>
    </source>
</evidence>
<evidence type="ECO:0000256" key="7">
    <source>
        <dbReference type="ARBA" id="ARBA00022980"/>
    </source>
</evidence>
<dbReference type="PANTHER" id="PTHR36427:SF3">
    <property type="entry name" value="LARGE RIBOSOMAL SUBUNIT PROTEIN UL1M"/>
    <property type="match status" value="1"/>
</dbReference>
<evidence type="ECO:0000256" key="4">
    <source>
        <dbReference type="ARBA" id="ARBA00022730"/>
    </source>
</evidence>
<keyword evidence="2 10" id="KW-0678">Repressor</keyword>
<evidence type="ECO:0000313" key="12">
    <source>
        <dbReference type="EMBL" id="MBB6482197.1"/>
    </source>
</evidence>
<dbReference type="PIRSF" id="PIRSF002155">
    <property type="entry name" value="Ribosomal_L1"/>
    <property type="match status" value="1"/>
</dbReference>
<dbReference type="CDD" id="cd00403">
    <property type="entry name" value="Ribosomal_L1"/>
    <property type="match status" value="1"/>
</dbReference>
<dbReference type="HAMAP" id="MF_01318_B">
    <property type="entry name" value="Ribosomal_uL1_B"/>
    <property type="match status" value="1"/>
</dbReference>
<evidence type="ECO:0000256" key="2">
    <source>
        <dbReference type="ARBA" id="ARBA00022491"/>
    </source>
</evidence>
<dbReference type="PROSITE" id="PS01199">
    <property type="entry name" value="RIBOSOMAL_L1"/>
    <property type="match status" value="1"/>
</dbReference>
<gene>
    <name evidence="10" type="primary">rplA</name>
    <name evidence="12" type="ORF">HNR50_003886</name>
</gene>
<evidence type="ECO:0000256" key="1">
    <source>
        <dbReference type="ARBA" id="ARBA00010531"/>
    </source>
</evidence>
<proteinExistence type="inferred from homology"/>
<protein>
    <recommendedName>
        <fullName evidence="9 10">Large ribosomal subunit protein uL1</fullName>
    </recommendedName>
</protein>
<sequence>MKHGKKYKEAAAKVDRDALYTYEDALSLVKELAFAKFDETIEMAVNLNLKKSHTVRDTLVLPHQFSGEKKVLVFAKGEKATEAEEAGAAYVGAEELVEKIKGGWLDFDVCVATPDMMREVGKLGPVLGRRGLMPNPKTRTVTMDIKGAIAELQKGRVEYRADKTGVVHLPVGKVSMDPAQVKENIDVFMSELVKKRPSDVKGDFIKTAAVSSTMGPGVRIAVGAN</sequence>
<dbReference type="Gene3D" id="3.30.190.20">
    <property type="match status" value="1"/>
</dbReference>
<keyword evidence="13" id="KW-1185">Reference proteome</keyword>
<dbReference type="InterPro" id="IPR005878">
    <property type="entry name" value="Ribosom_uL1_bac-type"/>
</dbReference>
<dbReference type="Proteomes" id="UP000587760">
    <property type="component" value="Unassembled WGS sequence"/>
</dbReference>
<evidence type="ECO:0000256" key="3">
    <source>
        <dbReference type="ARBA" id="ARBA00022555"/>
    </source>
</evidence>
<dbReference type="InterPro" id="IPR023673">
    <property type="entry name" value="Ribosomal_uL1_CS"/>
</dbReference>
<comment type="function">
    <text evidence="10">Binds directly to 23S rRNA. The L1 stalk is quite mobile in the ribosome, and is involved in E site tRNA release.</text>
</comment>
<dbReference type="GO" id="GO:0006412">
    <property type="term" value="P:translation"/>
    <property type="evidence" value="ECO:0007669"/>
    <property type="project" value="UniProtKB-UniRule"/>
</dbReference>
<keyword evidence="7 10" id="KW-0689">Ribosomal protein</keyword>
<keyword evidence="6 10" id="KW-0694">RNA-binding</keyword>
<evidence type="ECO:0000256" key="5">
    <source>
        <dbReference type="ARBA" id="ARBA00022845"/>
    </source>
</evidence>
<dbReference type="InterPro" id="IPR028364">
    <property type="entry name" value="Ribosomal_uL1/biogenesis"/>
</dbReference>